<evidence type="ECO:0000313" key="2">
    <source>
        <dbReference type="EMBL" id="RVU24717.1"/>
    </source>
</evidence>
<feature type="compositionally biased region" description="Basic and acidic residues" evidence="1">
    <location>
        <begin position="1"/>
        <end position="24"/>
    </location>
</feature>
<dbReference type="AlphaFoldDB" id="A0A437PR48"/>
<organism evidence="2 3">
    <name type="scientific">Sandaracinomonas limnophila</name>
    <dbReference type="NCBI Taxonomy" id="1862386"/>
    <lineage>
        <taxon>Bacteria</taxon>
        <taxon>Pseudomonadati</taxon>
        <taxon>Bacteroidota</taxon>
        <taxon>Cytophagia</taxon>
        <taxon>Cytophagales</taxon>
        <taxon>Flectobacillaceae</taxon>
        <taxon>Sandaracinomonas</taxon>
    </lineage>
</organism>
<evidence type="ECO:0000313" key="3">
    <source>
        <dbReference type="Proteomes" id="UP000282832"/>
    </source>
</evidence>
<evidence type="ECO:0000256" key="1">
    <source>
        <dbReference type="SAM" id="MobiDB-lite"/>
    </source>
</evidence>
<protein>
    <recommendedName>
        <fullName evidence="4">DNA polymerase III subunit gamma/tau</fullName>
    </recommendedName>
</protein>
<keyword evidence="3" id="KW-1185">Reference proteome</keyword>
<proteinExistence type="predicted"/>
<dbReference type="RefSeq" id="WP_127803692.1">
    <property type="nucleotide sequence ID" value="NZ_SACY01000003.1"/>
</dbReference>
<evidence type="ECO:0008006" key="4">
    <source>
        <dbReference type="Google" id="ProtNLM"/>
    </source>
</evidence>
<dbReference type="Proteomes" id="UP000282832">
    <property type="component" value="Unassembled WGS sequence"/>
</dbReference>
<name>A0A437PR48_9BACT</name>
<reference evidence="2 3" key="1">
    <citation type="submission" date="2019-01" db="EMBL/GenBank/DDBJ databases">
        <authorList>
            <person name="Chen W.-M."/>
        </authorList>
    </citation>
    <scope>NUCLEOTIDE SEQUENCE [LARGE SCALE GENOMIC DNA]</scope>
    <source>
        <strain evidence="2 3">FSY-15</strain>
    </source>
</reference>
<accession>A0A437PR48</accession>
<dbReference type="OrthoDB" id="9810148at2"/>
<feature type="compositionally biased region" description="Polar residues" evidence="1">
    <location>
        <begin position="34"/>
        <end position="43"/>
    </location>
</feature>
<feature type="compositionally biased region" description="Polar residues" evidence="1">
    <location>
        <begin position="50"/>
        <end position="60"/>
    </location>
</feature>
<feature type="region of interest" description="Disordered" evidence="1">
    <location>
        <begin position="1"/>
        <end position="68"/>
    </location>
</feature>
<comment type="caution">
    <text evidence="2">The sequence shown here is derived from an EMBL/GenBank/DDBJ whole genome shotgun (WGS) entry which is preliminary data.</text>
</comment>
<dbReference type="EMBL" id="SACY01000003">
    <property type="protein sequence ID" value="RVU24717.1"/>
    <property type="molecule type" value="Genomic_DNA"/>
</dbReference>
<sequence length="218" mass="24736">MSTSKVDKLASEQVKELTEAKSEGLEPVIAHSEATGTNETPATNPKGVQVQVTRSETTGPRPSLSGLGIRSSKILTKSTISPKETEANSNDLNQSESFNEEQLIAVWNQIANQFKDGNLINKYVMMNREIHLIDGQIHLKVENEVQVQQFNESIRLELLTTLREKLRNSQIDIILDVLPEQPLDKKVLYTQEDKYNFLAEKYPILVEMKKQFGLDYEY</sequence>
<gene>
    <name evidence="2" type="ORF">EOJ36_06800</name>
</gene>